<protein>
    <submittedName>
        <fullName evidence="2">Uncharacterized protein</fullName>
    </submittedName>
</protein>
<dbReference type="AlphaFoldDB" id="A0A0F8XZE0"/>
<proteinExistence type="predicted"/>
<accession>A0A0F8XZE0</accession>
<dbReference type="EMBL" id="LAZR01056354">
    <property type="protein sequence ID" value="KKK74368.1"/>
    <property type="molecule type" value="Genomic_DNA"/>
</dbReference>
<comment type="caution">
    <text evidence="2">The sequence shown here is derived from an EMBL/GenBank/DDBJ whole genome shotgun (WGS) entry which is preliminary data.</text>
</comment>
<sequence>MPHRKGHKKEDLTDPLRPGAGRPARGQDIETTPKVFKINDRVVSEEEFGAESIKLRSQAEGERIRQAGGIGPEEIAARKERRAVIERQPGREIEAGVALEEAGAFEEVTPKEVSLVPEETLAGKIPVIGPTLSAIGSAIGDVIKDTPFAGEGITTGKEAFPQLTEETIRELALREIRQ</sequence>
<gene>
    <name evidence="2" type="ORF">LCGC14_2884460</name>
</gene>
<evidence type="ECO:0000256" key="1">
    <source>
        <dbReference type="SAM" id="MobiDB-lite"/>
    </source>
</evidence>
<feature type="region of interest" description="Disordered" evidence="1">
    <location>
        <begin position="1"/>
        <end position="33"/>
    </location>
</feature>
<organism evidence="2">
    <name type="scientific">marine sediment metagenome</name>
    <dbReference type="NCBI Taxonomy" id="412755"/>
    <lineage>
        <taxon>unclassified sequences</taxon>
        <taxon>metagenomes</taxon>
        <taxon>ecological metagenomes</taxon>
    </lineage>
</organism>
<reference evidence="2" key="1">
    <citation type="journal article" date="2015" name="Nature">
        <title>Complex archaea that bridge the gap between prokaryotes and eukaryotes.</title>
        <authorList>
            <person name="Spang A."/>
            <person name="Saw J.H."/>
            <person name="Jorgensen S.L."/>
            <person name="Zaremba-Niedzwiedzka K."/>
            <person name="Martijn J."/>
            <person name="Lind A.E."/>
            <person name="van Eijk R."/>
            <person name="Schleper C."/>
            <person name="Guy L."/>
            <person name="Ettema T.J."/>
        </authorList>
    </citation>
    <scope>NUCLEOTIDE SEQUENCE</scope>
</reference>
<feature type="non-terminal residue" evidence="2">
    <location>
        <position position="178"/>
    </location>
</feature>
<name>A0A0F8XZE0_9ZZZZ</name>
<evidence type="ECO:0000313" key="2">
    <source>
        <dbReference type="EMBL" id="KKK74368.1"/>
    </source>
</evidence>